<dbReference type="SUPFAM" id="SSF81301">
    <property type="entry name" value="Nucleotidyltransferase"/>
    <property type="match status" value="1"/>
</dbReference>
<dbReference type="Pfam" id="PF01909">
    <property type="entry name" value="NTP_transf_2"/>
    <property type="match status" value="1"/>
</dbReference>
<dbReference type="Gene3D" id="3.30.460.10">
    <property type="entry name" value="Beta Polymerase, domain 2"/>
    <property type="match status" value="1"/>
</dbReference>
<keyword evidence="3" id="KW-1185">Reference proteome</keyword>
<feature type="domain" description="Polymerase nucleotidyl transferase" evidence="1">
    <location>
        <begin position="22"/>
        <end position="56"/>
    </location>
</feature>
<dbReference type="InterPro" id="IPR043519">
    <property type="entry name" value="NT_sf"/>
</dbReference>
<proteinExistence type="predicted"/>
<dbReference type="InterPro" id="IPR002934">
    <property type="entry name" value="Polymerase_NTP_transf_dom"/>
</dbReference>
<sequence length="298" mass="34038">MVNPATEHKRRQLVDFIDRKLAPHSAIRAVIGVGSIATGTARPGSDIDAVVFMDPLDLYLVPAESIWRPSDDTFHSIMSGDHTLDRDGIQLDLHRIDLRVWRDPAYRWPEPSRQELANGWIAFDRDGEVRRLIDERTTYPDDERQRILDDAMPLISDHLAEDVVSRCWDTLGPLVAGDRLQSVYEYLVRALFAYNRQWRGWRNREMTALTRLPWLPTVFDEHIMAAALGGSGDDRDAYLGRAEALKLLSNQLLERLVADGVYGDAEPIDEAFIRAHDEPGRAWNMEVWNARHATRHGP</sequence>
<gene>
    <name evidence="2" type="ORF">ACFOUW_26185</name>
</gene>
<organism evidence="2 3">
    <name type="scientific">Tenggerimyces flavus</name>
    <dbReference type="NCBI Taxonomy" id="1708749"/>
    <lineage>
        <taxon>Bacteria</taxon>
        <taxon>Bacillati</taxon>
        <taxon>Actinomycetota</taxon>
        <taxon>Actinomycetes</taxon>
        <taxon>Propionibacteriales</taxon>
        <taxon>Nocardioidaceae</taxon>
        <taxon>Tenggerimyces</taxon>
    </lineage>
</organism>
<accession>A0ABV7YGQ2</accession>
<evidence type="ECO:0000313" key="3">
    <source>
        <dbReference type="Proteomes" id="UP001595699"/>
    </source>
</evidence>
<dbReference type="CDD" id="cd05403">
    <property type="entry name" value="NT_KNTase_like"/>
    <property type="match status" value="1"/>
</dbReference>
<evidence type="ECO:0000313" key="2">
    <source>
        <dbReference type="EMBL" id="MFC3764353.1"/>
    </source>
</evidence>
<dbReference type="RefSeq" id="WP_205115338.1">
    <property type="nucleotide sequence ID" value="NZ_JAFBCM010000001.1"/>
</dbReference>
<reference evidence="3" key="1">
    <citation type="journal article" date="2019" name="Int. J. Syst. Evol. Microbiol.">
        <title>The Global Catalogue of Microorganisms (GCM) 10K type strain sequencing project: providing services to taxonomists for standard genome sequencing and annotation.</title>
        <authorList>
            <consortium name="The Broad Institute Genomics Platform"/>
            <consortium name="The Broad Institute Genome Sequencing Center for Infectious Disease"/>
            <person name="Wu L."/>
            <person name="Ma J."/>
        </authorList>
    </citation>
    <scope>NUCLEOTIDE SEQUENCE [LARGE SCALE GENOMIC DNA]</scope>
    <source>
        <strain evidence="3">CGMCC 4.7241</strain>
    </source>
</reference>
<dbReference type="EMBL" id="JBHRZH010000023">
    <property type="protein sequence ID" value="MFC3764353.1"/>
    <property type="molecule type" value="Genomic_DNA"/>
</dbReference>
<comment type="caution">
    <text evidence="2">The sequence shown here is derived from an EMBL/GenBank/DDBJ whole genome shotgun (WGS) entry which is preliminary data.</text>
</comment>
<protein>
    <submittedName>
        <fullName evidence="2">Nucleotidyltransferase domain-containing protein</fullName>
    </submittedName>
</protein>
<dbReference type="Proteomes" id="UP001595699">
    <property type="component" value="Unassembled WGS sequence"/>
</dbReference>
<evidence type="ECO:0000259" key="1">
    <source>
        <dbReference type="Pfam" id="PF01909"/>
    </source>
</evidence>
<name>A0ABV7YGQ2_9ACTN</name>